<organism evidence="1 2">
    <name type="scientific">Archaeoglobus sulfaticallidus PM70-1</name>
    <dbReference type="NCBI Taxonomy" id="387631"/>
    <lineage>
        <taxon>Archaea</taxon>
        <taxon>Methanobacteriati</taxon>
        <taxon>Methanobacteriota</taxon>
        <taxon>Archaeoglobi</taxon>
        <taxon>Archaeoglobales</taxon>
        <taxon>Archaeoglobaceae</taxon>
        <taxon>Archaeoglobus</taxon>
    </lineage>
</organism>
<keyword evidence="2" id="KW-1185">Reference proteome</keyword>
<proteinExistence type="predicted"/>
<evidence type="ECO:0000313" key="2">
    <source>
        <dbReference type="Proteomes" id="UP000013307"/>
    </source>
</evidence>
<protein>
    <submittedName>
        <fullName evidence="1">Uncharacterized protein</fullName>
    </submittedName>
</protein>
<accession>N0BM47</accession>
<name>N0BM47_9EURY</name>
<dbReference type="HOGENOM" id="CLU_1656978_0_0_2"/>
<dbReference type="eggNOG" id="arCOG03847">
    <property type="taxonomic scope" value="Archaea"/>
</dbReference>
<dbReference type="Proteomes" id="UP000013307">
    <property type="component" value="Chromosome"/>
</dbReference>
<dbReference type="STRING" id="387631.Asulf_01349"/>
<dbReference type="EMBL" id="CP005290">
    <property type="protein sequence ID" value="AGK61340.1"/>
    <property type="molecule type" value="Genomic_DNA"/>
</dbReference>
<gene>
    <name evidence="1" type="ORF">Asulf_01349</name>
</gene>
<evidence type="ECO:0000313" key="1">
    <source>
        <dbReference type="EMBL" id="AGK61340.1"/>
    </source>
</evidence>
<sequence>MIQSTTVKAYITILGRSTWALINTYYAILSEKTYYPDIVYIFAEDIYADQLDKAIRGIEILSEEFGFEPEIRQEIVRESDFVEAGFKITSLIRDLKQNGYSVAIDVTPGRKALVAGALIPISKIGVDHVFYLAIKTLDNASKPYRMIPLQIQELKDFVEDAKVYRGDASE</sequence>
<dbReference type="KEGG" id="ast:Asulf_01349"/>
<reference evidence="1 2" key="1">
    <citation type="journal article" date="2013" name="Genome Announc.">
        <title>Complete Genome Sequence of the Thermophilic and Facultatively Chemolithoautotrophic Sulfate Reducer Archaeoglobus sulfaticallidus Strain PM70-1T.</title>
        <authorList>
            <person name="Stokke R."/>
            <person name="Hocking W.P."/>
            <person name="Steinsbu B.O."/>
            <person name="Steen I.H."/>
        </authorList>
    </citation>
    <scope>NUCLEOTIDE SEQUENCE [LARGE SCALE GENOMIC DNA]</scope>
    <source>
        <strain evidence="1">PM70-1</strain>
    </source>
</reference>
<dbReference type="AlphaFoldDB" id="N0BM47"/>